<sequence length="138" mass="16239">MSRLLILLLLIGILYVLYCYQQKKDIEVDKKNNDNPPGNNIKNEHLVNKIKEKEYTDNKKVNKKDKKLDKKIDNKKHKKKKKEIHEEIHEEIIDNISLDSKNMSMEGNSDNGSMDQDNIYKQDSLMESEDDSLSFLDE</sequence>
<feature type="compositionally biased region" description="Basic residues" evidence="1">
    <location>
        <begin position="73"/>
        <end position="82"/>
    </location>
</feature>
<protein>
    <submittedName>
        <fullName evidence="2">Uncharacterized protein</fullName>
    </submittedName>
</protein>
<reference evidence="2" key="1">
    <citation type="submission" date="2018-10" db="EMBL/GenBank/DDBJ databases">
        <title>Hidden diversity of soil giant viruses.</title>
        <authorList>
            <person name="Schulz F."/>
            <person name="Alteio L."/>
            <person name="Goudeau D."/>
            <person name="Ryan E.M."/>
            <person name="Malmstrom R.R."/>
            <person name="Blanchard J."/>
            <person name="Woyke T."/>
        </authorList>
    </citation>
    <scope>NUCLEOTIDE SEQUENCE</scope>
    <source>
        <strain evidence="2">EDV1</strain>
    </source>
</reference>
<feature type="region of interest" description="Disordered" evidence="1">
    <location>
        <begin position="30"/>
        <end position="86"/>
    </location>
</feature>
<feature type="compositionally biased region" description="Basic and acidic residues" evidence="1">
    <location>
        <begin position="42"/>
        <end position="72"/>
    </location>
</feature>
<proteinExistence type="predicted"/>
<gene>
    <name evidence="2" type="ORF">Edafosvirus12_19</name>
</gene>
<feature type="region of interest" description="Disordered" evidence="1">
    <location>
        <begin position="98"/>
        <end position="138"/>
    </location>
</feature>
<accession>A0A3G4ZU41</accession>
<feature type="compositionally biased region" description="Acidic residues" evidence="1">
    <location>
        <begin position="126"/>
        <end position="138"/>
    </location>
</feature>
<evidence type="ECO:0000256" key="1">
    <source>
        <dbReference type="SAM" id="MobiDB-lite"/>
    </source>
</evidence>
<organism evidence="2">
    <name type="scientific">Edafosvirus sp</name>
    <dbReference type="NCBI Taxonomy" id="2487765"/>
    <lineage>
        <taxon>Viruses</taxon>
        <taxon>Varidnaviria</taxon>
        <taxon>Bamfordvirae</taxon>
        <taxon>Nucleocytoviricota</taxon>
        <taxon>Megaviricetes</taxon>
        <taxon>Imitervirales</taxon>
        <taxon>Mimiviridae</taxon>
        <taxon>Klosneuvirinae</taxon>
    </lineage>
</organism>
<feature type="compositionally biased region" description="Polar residues" evidence="1">
    <location>
        <begin position="98"/>
        <end position="121"/>
    </location>
</feature>
<dbReference type="EMBL" id="MK072077">
    <property type="protein sequence ID" value="AYV78420.1"/>
    <property type="molecule type" value="Genomic_DNA"/>
</dbReference>
<name>A0A3G4ZU41_9VIRU</name>
<evidence type="ECO:0000313" key="2">
    <source>
        <dbReference type="EMBL" id="AYV78420.1"/>
    </source>
</evidence>